<dbReference type="Proteomes" id="UP001432222">
    <property type="component" value="Chromosome"/>
</dbReference>
<dbReference type="RefSeq" id="WP_328957273.1">
    <property type="nucleotide sequence ID" value="NZ_CP108110.1"/>
</dbReference>
<protein>
    <submittedName>
        <fullName evidence="1">AAA family ATPase</fullName>
    </submittedName>
</protein>
<accession>A0ABZ1U671</accession>
<dbReference type="EMBL" id="CP108110">
    <property type="protein sequence ID" value="WUQ86680.1"/>
    <property type="molecule type" value="Genomic_DNA"/>
</dbReference>
<sequence length="200" mass="21673">MTDDGVRVVLIGGTSNTGKSTLGRLVADRLGFAYRSTDTLARHPGRPWPVPGWEVPPHVAEHYRNLTVEELIASVREHYARLWPRIEQLIEEGGGAGLVLEGSALWPPEVARLSGSGVSAHWLRADEAVLRSRIRTDGRYPEATPDGRYLMDKFLARSVRYQELLLAELAALGSEPLDAGDGRSVEELADVIAGAVTGAG</sequence>
<keyword evidence="2" id="KW-1185">Reference proteome</keyword>
<gene>
    <name evidence="1" type="ORF">OHA16_29200</name>
</gene>
<dbReference type="Gene3D" id="3.40.50.300">
    <property type="entry name" value="P-loop containing nucleotide triphosphate hydrolases"/>
    <property type="match status" value="1"/>
</dbReference>
<evidence type="ECO:0000313" key="2">
    <source>
        <dbReference type="Proteomes" id="UP001432222"/>
    </source>
</evidence>
<organism evidence="1 2">
    <name type="scientific">Kitasatospora purpeofusca</name>
    <dbReference type="NCBI Taxonomy" id="67352"/>
    <lineage>
        <taxon>Bacteria</taxon>
        <taxon>Bacillati</taxon>
        <taxon>Actinomycetota</taxon>
        <taxon>Actinomycetes</taxon>
        <taxon>Kitasatosporales</taxon>
        <taxon>Streptomycetaceae</taxon>
        <taxon>Kitasatospora</taxon>
    </lineage>
</organism>
<evidence type="ECO:0000313" key="1">
    <source>
        <dbReference type="EMBL" id="WUQ86680.1"/>
    </source>
</evidence>
<dbReference type="InterPro" id="IPR027417">
    <property type="entry name" value="P-loop_NTPase"/>
</dbReference>
<proteinExistence type="predicted"/>
<name>A0ABZ1U671_9ACTN</name>
<dbReference type="SUPFAM" id="SSF52540">
    <property type="entry name" value="P-loop containing nucleoside triphosphate hydrolases"/>
    <property type="match status" value="1"/>
</dbReference>
<reference evidence="1" key="1">
    <citation type="submission" date="2022-10" db="EMBL/GenBank/DDBJ databases">
        <title>The complete genomes of actinobacterial strains from the NBC collection.</title>
        <authorList>
            <person name="Joergensen T.S."/>
            <person name="Alvarez Arevalo M."/>
            <person name="Sterndorff E.B."/>
            <person name="Faurdal D."/>
            <person name="Vuksanovic O."/>
            <person name="Mourched A.-S."/>
            <person name="Charusanti P."/>
            <person name="Shaw S."/>
            <person name="Blin K."/>
            <person name="Weber T."/>
        </authorList>
    </citation>
    <scope>NUCLEOTIDE SEQUENCE</scope>
    <source>
        <strain evidence="1">NBC_00222</strain>
    </source>
</reference>